<dbReference type="Gene3D" id="3.10.129.10">
    <property type="entry name" value="Hotdog Thioesterase"/>
    <property type="match status" value="1"/>
</dbReference>
<evidence type="ECO:0000259" key="2">
    <source>
        <dbReference type="Pfam" id="PF09500"/>
    </source>
</evidence>
<evidence type="ECO:0000313" key="4">
    <source>
        <dbReference type="Proteomes" id="UP000624703"/>
    </source>
</evidence>
<dbReference type="InterPro" id="IPR029069">
    <property type="entry name" value="HotDog_dom_sf"/>
</dbReference>
<evidence type="ECO:0000256" key="1">
    <source>
        <dbReference type="SAM" id="Phobius"/>
    </source>
</evidence>
<feature type="domain" description="Thioesterase putative" evidence="2">
    <location>
        <begin position="4"/>
        <end position="144"/>
    </location>
</feature>
<reference evidence="3" key="1">
    <citation type="submission" date="2021-01" db="EMBL/GenBank/DDBJ databases">
        <title>Modified the classification status of verrucomicrobia.</title>
        <authorList>
            <person name="Feng X."/>
        </authorList>
    </citation>
    <scope>NUCLEOTIDE SEQUENCE</scope>
    <source>
        <strain evidence="3">_KCTC 22039</strain>
    </source>
</reference>
<gene>
    <name evidence="3" type="ORF">JIN82_01955</name>
</gene>
<dbReference type="NCBIfam" id="TIGR02447">
    <property type="entry name" value="yiiD_Cterm"/>
    <property type="match status" value="1"/>
</dbReference>
<dbReference type="RefSeq" id="WP_200309949.1">
    <property type="nucleotide sequence ID" value="NZ_JAENIM010000009.1"/>
</dbReference>
<organism evidence="3 4">
    <name type="scientific">Persicirhabdus sediminis</name>
    <dbReference type="NCBI Taxonomy" id="454144"/>
    <lineage>
        <taxon>Bacteria</taxon>
        <taxon>Pseudomonadati</taxon>
        <taxon>Verrucomicrobiota</taxon>
        <taxon>Verrucomicrobiia</taxon>
        <taxon>Verrucomicrobiales</taxon>
        <taxon>Verrucomicrobiaceae</taxon>
        <taxon>Persicirhabdus</taxon>
    </lineage>
</organism>
<proteinExistence type="predicted"/>
<keyword evidence="4" id="KW-1185">Reference proteome</keyword>
<dbReference type="EMBL" id="JAENIM010000009">
    <property type="protein sequence ID" value="MBK1789913.1"/>
    <property type="molecule type" value="Genomic_DNA"/>
</dbReference>
<accession>A0A8J7MC72</accession>
<evidence type="ECO:0000313" key="3">
    <source>
        <dbReference type="EMBL" id="MBK1789913.1"/>
    </source>
</evidence>
<protein>
    <submittedName>
        <fullName evidence="3">YiiD C-terminal domain-containing protein</fullName>
    </submittedName>
</protein>
<dbReference type="Pfam" id="PF09500">
    <property type="entry name" value="YiiD_C"/>
    <property type="match status" value="1"/>
</dbReference>
<dbReference type="SUPFAM" id="SSF54637">
    <property type="entry name" value="Thioesterase/thiol ester dehydrase-isomerase"/>
    <property type="match status" value="1"/>
</dbReference>
<keyword evidence="1" id="KW-0812">Transmembrane</keyword>
<dbReference type="AlphaFoldDB" id="A0A8J7MC72"/>
<sequence>MTVEELTEYINEHIPVTAHLGAKVTFYDGEKLEIHAPLEPNLNHRNTAFGGSLSALAILSAWALLFIKMKEHKLQAQLVIQKSSFDFTEPIEDDFTASCLAPNEADWNKFLTTLNKRGKARIQLDSSIVTAHNEGGNHSGSYVAILQPQSDESS</sequence>
<dbReference type="Proteomes" id="UP000624703">
    <property type="component" value="Unassembled WGS sequence"/>
</dbReference>
<feature type="transmembrane region" description="Helical" evidence="1">
    <location>
        <begin position="48"/>
        <end position="67"/>
    </location>
</feature>
<name>A0A8J7MC72_9BACT</name>
<keyword evidence="1" id="KW-1133">Transmembrane helix</keyword>
<comment type="caution">
    <text evidence="3">The sequence shown here is derived from an EMBL/GenBank/DDBJ whole genome shotgun (WGS) entry which is preliminary data.</text>
</comment>
<keyword evidence="1" id="KW-0472">Membrane</keyword>
<dbReference type="InterPro" id="IPR012660">
    <property type="entry name" value="YiiD_C"/>
</dbReference>